<feature type="non-terminal residue" evidence="1">
    <location>
        <position position="1"/>
    </location>
</feature>
<evidence type="ECO:0000313" key="1">
    <source>
        <dbReference type="EMBL" id="TVU40321.1"/>
    </source>
</evidence>
<dbReference type="EMBL" id="RWGY01000007">
    <property type="protein sequence ID" value="TVU40321.1"/>
    <property type="molecule type" value="Genomic_DNA"/>
</dbReference>
<protein>
    <submittedName>
        <fullName evidence="1">Uncharacterized protein</fullName>
    </submittedName>
</protein>
<dbReference type="AlphaFoldDB" id="A0A5J9VXF3"/>
<dbReference type="Gramene" id="TVU40321">
    <property type="protein sequence ID" value="TVU40321"/>
    <property type="gene ID" value="EJB05_13779"/>
</dbReference>
<organism evidence="1 2">
    <name type="scientific">Eragrostis curvula</name>
    <name type="common">weeping love grass</name>
    <dbReference type="NCBI Taxonomy" id="38414"/>
    <lineage>
        <taxon>Eukaryota</taxon>
        <taxon>Viridiplantae</taxon>
        <taxon>Streptophyta</taxon>
        <taxon>Embryophyta</taxon>
        <taxon>Tracheophyta</taxon>
        <taxon>Spermatophyta</taxon>
        <taxon>Magnoliopsida</taxon>
        <taxon>Liliopsida</taxon>
        <taxon>Poales</taxon>
        <taxon>Poaceae</taxon>
        <taxon>PACMAD clade</taxon>
        <taxon>Chloridoideae</taxon>
        <taxon>Eragrostideae</taxon>
        <taxon>Eragrostidinae</taxon>
        <taxon>Eragrostis</taxon>
    </lineage>
</organism>
<accession>A0A5J9VXF3</accession>
<name>A0A5J9VXF3_9POAL</name>
<proteinExistence type="predicted"/>
<gene>
    <name evidence="1" type="ORF">EJB05_13779</name>
</gene>
<evidence type="ECO:0000313" key="2">
    <source>
        <dbReference type="Proteomes" id="UP000324897"/>
    </source>
</evidence>
<comment type="caution">
    <text evidence="1">The sequence shown here is derived from an EMBL/GenBank/DDBJ whole genome shotgun (WGS) entry which is preliminary data.</text>
</comment>
<reference evidence="1 2" key="1">
    <citation type="journal article" date="2019" name="Sci. Rep.">
        <title>A high-quality genome of Eragrostis curvula grass provides insights into Poaceae evolution and supports new strategies to enhance forage quality.</title>
        <authorList>
            <person name="Carballo J."/>
            <person name="Santos B.A.C.M."/>
            <person name="Zappacosta D."/>
            <person name="Garbus I."/>
            <person name="Selva J.P."/>
            <person name="Gallo C.A."/>
            <person name="Diaz A."/>
            <person name="Albertini E."/>
            <person name="Caccamo M."/>
            <person name="Echenique V."/>
        </authorList>
    </citation>
    <scope>NUCLEOTIDE SEQUENCE [LARGE SCALE GENOMIC DNA]</scope>
    <source>
        <strain evidence="2">cv. Victoria</strain>
        <tissue evidence="1">Leaf</tissue>
    </source>
</reference>
<dbReference type="Proteomes" id="UP000324897">
    <property type="component" value="Chromosome 4"/>
</dbReference>
<keyword evidence="2" id="KW-1185">Reference proteome</keyword>
<sequence length="247" mass="26704">MRFKACPTEEESVLKCGPVTRDSDGNGGGSDWRRWRRHRKRHLTGRFYPWVKNNTVARIETGSRKLKPLLSPDLLSPSDPGAAAGLRALQAAGARAALQVREGERARAGERAAGESARAGERAVGERARAGAGCRLRKAAAWGRLRCGLQARQQAGGPAAGRRRAGQACVSFQRSSRGRMEEEAVSSLRVSTDEAGSHNVLSQNDSESKFTIKLNIPRYTAVMDDGSRKFNENSDHVLEVIADVGAG</sequence>